<dbReference type="EMBL" id="BNAL01000054">
    <property type="protein sequence ID" value="GHG11753.1"/>
    <property type="molecule type" value="Genomic_DNA"/>
</dbReference>
<sequence>MDKAGLGTWWGMDKQGQWVWSGMVGDGRIEYMGMVHGVMPWRYGGDGQTPHISR</sequence>
<evidence type="ECO:0000313" key="2">
    <source>
        <dbReference type="Proteomes" id="UP000632154"/>
    </source>
</evidence>
<name>A0ABQ3KEU7_9DEIO</name>
<proteinExistence type="predicted"/>
<organism evidence="1 2">
    <name type="scientific">Deinococcus piscis</name>
    <dbReference type="NCBI Taxonomy" id="394230"/>
    <lineage>
        <taxon>Bacteria</taxon>
        <taxon>Thermotogati</taxon>
        <taxon>Deinococcota</taxon>
        <taxon>Deinococci</taxon>
        <taxon>Deinococcales</taxon>
        <taxon>Deinococcaceae</taxon>
        <taxon>Deinococcus</taxon>
    </lineage>
</organism>
<reference evidence="2" key="1">
    <citation type="journal article" date="2019" name="Int. J. Syst. Evol. Microbiol.">
        <title>The Global Catalogue of Microorganisms (GCM) 10K type strain sequencing project: providing services to taxonomists for standard genome sequencing and annotation.</title>
        <authorList>
            <consortium name="The Broad Institute Genomics Platform"/>
            <consortium name="The Broad Institute Genome Sequencing Center for Infectious Disease"/>
            <person name="Wu L."/>
            <person name="Ma J."/>
        </authorList>
    </citation>
    <scope>NUCLEOTIDE SEQUENCE [LARGE SCALE GENOMIC DNA]</scope>
    <source>
        <strain evidence="2">CGMCC 1.18439</strain>
    </source>
</reference>
<accession>A0ABQ3KEU7</accession>
<evidence type="ECO:0000313" key="1">
    <source>
        <dbReference type="EMBL" id="GHG11753.1"/>
    </source>
</evidence>
<gene>
    <name evidence="1" type="ORF">GCM10017783_25080</name>
</gene>
<dbReference type="Proteomes" id="UP000632154">
    <property type="component" value="Unassembled WGS sequence"/>
</dbReference>
<protein>
    <submittedName>
        <fullName evidence="1">Uncharacterized protein</fullName>
    </submittedName>
</protein>
<comment type="caution">
    <text evidence="1">The sequence shown here is derived from an EMBL/GenBank/DDBJ whole genome shotgun (WGS) entry which is preliminary data.</text>
</comment>
<keyword evidence="2" id="KW-1185">Reference proteome</keyword>